<dbReference type="EMBL" id="JAUUTY010000001">
    <property type="protein sequence ID" value="KAK1696368.1"/>
    <property type="molecule type" value="Genomic_DNA"/>
</dbReference>
<dbReference type="SUPFAM" id="SSF56672">
    <property type="entry name" value="DNA/RNA polymerases"/>
    <property type="match status" value="1"/>
</dbReference>
<comment type="caution">
    <text evidence="5">The sequence shown here is derived from an EMBL/GenBank/DDBJ whole genome shotgun (WGS) entry which is preliminary data.</text>
</comment>
<evidence type="ECO:0000313" key="5">
    <source>
        <dbReference type="EMBL" id="KAK1696368.1"/>
    </source>
</evidence>
<feature type="region of interest" description="Disordered" evidence="2">
    <location>
        <begin position="577"/>
        <end position="631"/>
    </location>
</feature>
<dbReference type="AlphaFoldDB" id="A0AAD8U1T3"/>
<feature type="compositionally biased region" description="Low complexity" evidence="2">
    <location>
        <begin position="588"/>
        <end position="604"/>
    </location>
</feature>
<feature type="region of interest" description="Disordered" evidence="2">
    <location>
        <begin position="1"/>
        <end position="106"/>
    </location>
</feature>
<feature type="compositionally biased region" description="Basic and acidic residues" evidence="2">
    <location>
        <begin position="520"/>
        <end position="533"/>
    </location>
</feature>
<dbReference type="PANTHER" id="PTHR33170">
    <property type="entry name" value="DUF4283 DOMAIN-CONTAINING PROTEIN-RELATED"/>
    <property type="match status" value="1"/>
</dbReference>
<dbReference type="GO" id="GO:0003676">
    <property type="term" value="F:nucleic acid binding"/>
    <property type="evidence" value="ECO:0007669"/>
    <property type="project" value="InterPro"/>
</dbReference>
<dbReference type="InterPro" id="IPR000477">
    <property type="entry name" value="RT_dom"/>
</dbReference>
<protein>
    <recommendedName>
        <fullName evidence="7">Retrotransposon protein, putative, unclassified</fullName>
    </recommendedName>
</protein>
<dbReference type="PANTHER" id="PTHR33170:SF2">
    <property type="entry name" value="OS12G0531500 PROTEIN"/>
    <property type="match status" value="1"/>
</dbReference>
<evidence type="ECO:0000259" key="4">
    <source>
        <dbReference type="PROSITE" id="PS50878"/>
    </source>
</evidence>
<feature type="domain" description="CCHC-type" evidence="3">
    <location>
        <begin position="111"/>
        <end position="126"/>
    </location>
</feature>
<feature type="region of interest" description="Disordered" evidence="2">
    <location>
        <begin position="342"/>
        <end position="403"/>
    </location>
</feature>
<evidence type="ECO:0000256" key="2">
    <source>
        <dbReference type="SAM" id="MobiDB-lite"/>
    </source>
</evidence>
<evidence type="ECO:0000256" key="1">
    <source>
        <dbReference type="PROSITE-ProRule" id="PRU00047"/>
    </source>
</evidence>
<dbReference type="Pfam" id="PF00078">
    <property type="entry name" value="RVT_1"/>
    <property type="match status" value="1"/>
</dbReference>
<dbReference type="InterPro" id="IPR043502">
    <property type="entry name" value="DNA/RNA_pol_sf"/>
</dbReference>
<dbReference type="Gene3D" id="4.10.60.10">
    <property type="entry name" value="Zinc finger, CCHC-type"/>
    <property type="match status" value="1"/>
</dbReference>
<keyword evidence="1" id="KW-0479">Metal-binding</keyword>
<feature type="compositionally biased region" description="Basic and acidic residues" evidence="2">
    <location>
        <begin position="75"/>
        <end position="90"/>
    </location>
</feature>
<dbReference type="Proteomes" id="UP001231189">
    <property type="component" value="Unassembled WGS sequence"/>
</dbReference>
<dbReference type="PROSITE" id="PS50878">
    <property type="entry name" value="RT_POL"/>
    <property type="match status" value="1"/>
</dbReference>
<gene>
    <name evidence="5" type="ORF">QYE76_013065</name>
</gene>
<dbReference type="GO" id="GO:0008270">
    <property type="term" value="F:zinc ion binding"/>
    <property type="evidence" value="ECO:0007669"/>
    <property type="project" value="UniProtKB-KW"/>
</dbReference>
<reference evidence="5" key="1">
    <citation type="submission" date="2023-07" db="EMBL/GenBank/DDBJ databases">
        <title>A chromosome-level genome assembly of Lolium multiflorum.</title>
        <authorList>
            <person name="Chen Y."/>
            <person name="Copetti D."/>
            <person name="Kolliker R."/>
            <person name="Studer B."/>
        </authorList>
    </citation>
    <scope>NUCLEOTIDE SEQUENCE</scope>
    <source>
        <strain evidence="5">02402/16</strain>
        <tissue evidence="5">Leaf</tissue>
    </source>
</reference>
<name>A0AAD8U1T3_LOLMU</name>
<dbReference type="PROSITE" id="PS50158">
    <property type="entry name" value="ZF_CCHC"/>
    <property type="match status" value="1"/>
</dbReference>
<feature type="compositionally biased region" description="Basic and acidic residues" evidence="2">
    <location>
        <begin position="1"/>
        <end position="68"/>
    </location>
</feature>
<dbReference type="SUPFAM" id="SSF57756">
    <property type="entry name" value="Retrovirus zinc finger-like domains"/>
    <property type="match status" value="1"/>
</dbReference>
<keyword evidence="6" id="KW-1185">Reference proteome</keyword>
<keyword evidence="1" id="KW-0862">Zinc</keyword>
<dbReference type="CDD" id="cd01650">
    <property type="entry name" value="RT_nLTR_like"/>
    <property type="match status" value="1"/>
</dbReference>
<feature type="compositionally biased region" description="Polar residues" evidence="2">
    <location>
        <begin position="619"/>
        <end position="630"/>
    </location>
</feature>
<accession>A0AAD8U1T3</accession>
<dbReference type="InterPro" id="IPR036875">
    <property type="entry name" value="Znf_CCHC_sf"/>
</dbReference>
<evidence type="ECO:0000259" key="3">
    <source>
        <dbReference type="PROSITE" id="PS50158"/>
    </source>
</evidence>
<proteinExistence type="predicted"/>
<evidence type="ECO:0008006" key="7">
    <source>
        <dbReference type="Google" id="ProtNLM"/>
    </source>
</evidence>
<feature type="compositionally biased region" description="Acidic residues" evidence="2">
    <location>
        <begin position="360"/>
        <end position="372"/>
    </location>
</feature>
<keyword evidence="1" id="KW-0863">Zinc-finger</keyword>
<organism evidence="5 6">
    <name type="scientific">Lolium multiflorum</name>
    <name type="common">Italian ryegrass</name>
    <name type="synonym">Lolium perenne subsp. multiflorum</name>
    <dbReference type="NCBI Taxonomy" id="4521"/>
    <lineage>
        <taxon>Eukaryota</taxon>
        <taxon>Viridiplantae</taxon>
        <taxon>Streptophyta</taxon>
        <taxon>Embryophyta</taxon>
        <taxon>Tracheophyta</taxon>
        <taxon>Spermatophyta</taxon>
        <taxon>Magnoliopsida</taxon>
        <taxon>Liliopsida</taxon>
        <taxon>Poales</taxon>
        <taxon>Poaceae</taxon>
        <taxon>BOP clade</taxon>
        <taxon>Pooideae</taxon>
        <taxon>Poodae</taxon>
        <taxon>Poeae</taxon>
        <taxon>Poeae Chloroplast Group 2 (Poeae type)</taxon>
        <taxon>Loliodinae</taxon>
        <taxon>Loliinae</taxon>
        <taxon>Lolium</taxon>
    </lineage>
</organism>
<sequence length="1234" mass="135990">MDRERRGKRRFDELGDGSDGWRRDQDLRQKLDREQEEHRRQQKERDREFQRREEDLRAREWRGREPRRPPAPPQRGRDAGRGEDRLERGARHGSASRGTEAGGGQAKHITCYNCGKQGHVQTECKDEPFCIKCNKSGHLSAMCAALSRASEPFWAGFGKPGMGFVCVEVPEEELLPPARNAARVSLTQGILSAEQLEDELKDLVDEEWCWNVQELSNGEFATCFPSKESLRMAIRGGGLNLPNCNIRAVVSAAIGDPAAAERLEEVWVKLFDVPPPYRQPVRILMAARELGRPIGVDDQSLELASAPVCLLVGCKNSAQLPTHLTLFVNSQGFKVRVLVEGANGAGPSAPPPPPNPALDDKEEEGDESEGEGWDGRCGKHSRKDKGSPAPRPGADGAPKHKSVALGPVTTVQSIATTEFPASALSQYGSNLMGKGDIFPILKNLLTPVEGSASSLELAVDTEGDQPPVSPSPLTNSATPDDSATPSLDGCTEGKAWHLSQEERAEVGLSPTWESDPNLMQEKERRSKSNKDRPSLALGAAGKEVAMQLVFKDGEQQGSAGLKGSSSMEGPIIGELAAQVARAPRTKSKSGGPSRRSRRGASASAEPMLQKAIARAQKKTPGTSASPTPKSLSRFAVFPNVSDEHLLGVAKDSCILFPSAADNPAPLLSIIRAKELAQAEIALARDRLAAEQVVASNAEGAEELRVPAEATGVASHEVVCAPESSGGRKKKEALVVRKKRVYKKTAAVDIQCTSNRFFFESGWFELPLFSDMFAAIWGELAVKARGRDVLDWWSFMSGGVRKKLKGWNANRKVEANAAKSALLQQIKGLDEKADSVGLDGEEWAFRYHLEEQILAIFRVEEEYWRQRGRVRWMLQGDSNTAYFHAVANGRRPDGLPVHFFKKFWPLLRMGVLHIVNDFLLGRIDISRLNFRVLSLIPKVQGADRITQFRPIALINVIFKMVSKAMACKLDPIANRVISPNQTAFIKGRFILDGVLALHEVVHEIKARREACILLKIDFEKAYDRVNWDFLREVLRCKGFDSGAVHRIMQLVSGGQTAISINGEIGPFFRNKRGVRQGDPLSPLLFNFMAEALSIILTKANSAGHIAGVVPHLIPGGITHLQYADDTIIMIQDDEQHLINLKFILMCFEDMSGLKINYHKSDVIVMGRSPDRQQRVADQLNCKLGEFPFIYLGLPISDRALTMEQWLFLIRKLAAKVEPWWGKFMSSGGRLILSNA</sequence>
<dbReference type="InterPro" id="IPR001878">
    <property type="entry name" value="Znf_CCHC"/>
</dbReference>
<evidence type="ECO:0000313" key="6">
    <source>
        <dbReference type="Proteomes" id="UP001231189"/>
    </source>
</evidence>
<feature type="region of interest" description="Disordered" evidence="2">
    <location>
        <begin position="458"/>
        <end position="534"/>
    </location>
</feature>
<feature type="domain" description="Reverse transcriptase" evidence="4">
    <location>
        <begin position="916"/>
        <end position="1194"/>
    </location>
</feature>
<feature type="compositionally biased region" description="Polar residues" evidence="2">
    <location>
        <begin position="471"/>
        <end position="485"/>
    </location>
</feature>
<dbReference type="SMART" id="SM00343">
    <property type="entry name" value="ZnF_C2HC"/>
    <property type="match status" value="2"/>
</dbReference>
<dbReference type="Pfam" id="PF00098">
    <property type="entry name" value="zf-CCHC"/>
    <property type="match status" value="1"/>
</dbReference>